<proteinExistence type="predicted"/>
<comment type="caution">
    <text evidence="1">The sequence shown here is derived from an EMBL/GenBank/DDBJ whole genome shotgun (WGS) entry which is preliminary data.</text>
</comment>
<accession>A0AAV5WIW4</accession>
<evidence type="ECO:0000313" key="2">
    <source>
        <dbReference type="Proteomes" id="UP001432322"/>
    </source>
</evidence>
<sequence>SHNFKDSTCAPMHLIWMHQFHDKCRCSACRYSCGCLRGTEEGESRPMCRMPRRSGPDVGGFPGMARTNCLPIDTRHDILLHIEV</sequence>
<dbReference type="Proteomes" id="UP001432322">
    <property type="component" value="Unassembled WGS sequence"/>
</dbReference>
<protein>
    <submittedName>
        <fullName evidence="1">Uncharacterized protein</fullName>
    </submittedName>
</protein>
<gene>
    <name evidence="1" type="ORF">PFISCL1PPCAC_22665</name>
</gene>
<keyword evidence="2" id="KW-1185">Reference proteome</keyword>
<feature type="non-terminal residue" evidence="1">
    <location>
        <position position="84"/>
    </location>
</feature>
<organism evidence="1 2">
    <name type="scientific">Pristionchus fissidentatus</name>
    <dbReference type="NCBI Taxonomy" id="1538716"/>
    <lineage>
        <taxon>Eukaryota</taxon>
        <taxon>Metazoa</taxon>
        <taxon>Ecdysozoa</taxon>
        <taxon>Nematoda</taxon>
        <taxon>Chromadorea</taxon>
        <taxon>Rhabditida</taxon>
        <taxon>Rhabditina</taxon>
        <taxon>Diplogasteromorpha</taxon>
        <taxon>Diplogasteroidea</taxon>
        <taxon>Neodiplogasteridae</taxon>
        <taxon>Pristionchus</taxon>
    </lineage>
</organism>
<name>A0AAV5WIW4_9BILA</name>
<feature type="non-terminal residue" evidence="1">
    <location>
        <position position="1"/>
    </location>
</feature>
<dbReference type="EMBL" id="BTSY01000006">
    <property type="protein sequence ID" value="GMT31368.1"/>
    <property type="molecule type" value="Genomic_DNA"/>
</dbReference>
<dbReference type="AlphaFoldDB" id="A0AAV5WIW4"/>
<reference evidence="1" key="1">
    <citation type="submission" date="2023-10" db="EMBL/GenBank/DDBJ databases">
        <title>Genome assembly of Pristionchus species.</title>
        <authorList>
            <person name="Yoshida K."/>
            <person name="Sommer R.J."/>
        </authorList>
    </citation>
    <scope>NUCLEOTIDE SEQUENCE</scope>
    <source>
        <strain evidence="1">RS5133</strain>
    </source>
</reference>
<evidence type="ECO:0000313" key="1">
    <source>
        <dbReference type="EMBL" id="GMT31368.1"/>
    </source>
</evidence>